<dbReference type="InterPro" id="IPR018108">
    <property type="entry name" value="MCP_transmembrane"/>
</dbReference>
<feature type="region of interest" description="Disordered" evidence="10">
    <location>
        <begin position="15"/>
        <end position="44"/>
    </location>
</feature>
<evidence type="ECO:0000256" key="7">
    <source>
        <dbReference type="ARBA" id="ARBA00023136"/>
    </source>
</evidence>
<dbReference type="InterPro" id="IPR023395">
    <property type="entry name" value="MCP_dom_sf"/>
</dbReference>
<keyword evidence="12" id="KW-1185">Reference proteome</keyword>
<dbReference type="Pfam" id="PF00153">
    <property type="entry name" value="Mito_carr"/>
    <property type="match status" value="3"/>
</dbReference>
<dbReference type="PANTHER" id="PTHR45758">
    <property type="entry name" value="MITOFERRIN-1-RELATED"/>
    <property type="match status" value="1"/>
</dbReference>
<evidence type="ECO:0000256" key="6">
    <source>
        <dbReference type="ARBA" id="ARBA00023128"/>
    </source>
</evidence>
<keyword evidence="6" id="KW-0496">Mitochondrion</keyword>
<dbReference type="EMBL" id="KQ965736">
    <property type="protein sequence ID" value="KXS20094.1"/>
    <property type="molecule type" value="Genomic_DNA"/>
</dbReference>
<evidence type="ECO:0000256" key="1">
    <source>
        <dbReference type="ARBA" id="ARBA00004225"/>
    </source>
</evidence>
<name>A0A139ATR8_GONPJ</name>
<evidence type="ECO:0000313" key="12">
    <source>
        <dbReference type="Proteomes" id="UP000070544"/>
    </source>
</evidence>
<feature type="compositionally biased region" description="Polar residues" evidence="10">
    <location>
        <begin position="15"/>
        <end position="31"/>
    </location>
</feature>
<evidence type="ECO:0000256" key="2">
    <source>
        <dbReference type="ARBA" id="ARBA00006375"/>
    </source>
</evidence>
<keyword evidence="3 9" id="KW-0813">Transport</keyword>
<dbReference type="PROSITE" id="PS50920">
    <property type="entry name" value="SOLCAR"/>
    <property type="match status" value="3"/>
</dbReference>
<dbReference type="OMA" id="WRPMRGM"/>
<organism evidence="11 12">
    <name type="scientific">Gonapodya prolifera (strain JEL478)</name>
    <name type="common">Monoblepharis prolifera</name>
    <dbReference type="NCBI Taxonomy" id="1344416"/>
    <lineage>
        <taxon>Eukaryota</taxon>
        <taxon>Fungi</taxon>
        <taxon>Fungi incertae sedis</taxon>
        <taxon>Chytridiomycota</taxon>
        <taxon>Chytridiomycota incertae sedis</taxon>
        <taxon>Monoblepharidomycetes</taxon>
        <taxon>Monoblepharidales</taxon>
        <taxon>Gonapodyaceae</taxon>
        <taxon>Gonapodya</taxon>
    </lineage>
</organism>
<evidence type="ECO:0000256" key="3">
    <source>
        <dbReference type="ARBA" id="ARBA00022448"/>
    </source>
</evidence>
<dbReference type="SUPFAM" id="SSF103506">
    <property type="entry name" value="Mitochondrial carrier"/>
    <property type="match status" value="1"/>
</dbReference>
<sequence length="361" mass="39218">MATAVAVGGMLGTIGSVQDSGYSRSSKPRGTSSEEHRERNPDVVGEDFAEDYESLPTSSVSIHLAAGALAGIAEHSIMFPFDAIKTRMQFITPSSQAVYTSITNALARISSTEGMHSLWRGVTSVVVGAGPAHALQFATYEMCKERFEVAVRQHSLKRTLSSAEESRLLHLSHACAAAAGTVMHEGLMTPFDVVKQRMQLFGSAYRSPLECAMSVIRTEGLASLYLSLPTTLLMAIPFQSLHFTAYEYLRQKLNPEGKYDPKSHVIAGGLAGGIASLATNPLDVAKTLLQTRGSSPDAEVRRTRGVLSAARLIWERDGLRGAMRGSVPRLLTHVPSTAISWSVYEFCKWWLTQEGSEQRIL</sequence>
<dbReference type="STRING" id="1344416.A0A139ATR8"/>
<keyword evidence="7 8" id="KW-0472">Membrane</keyword>
<dbReference type="Proteomes" id="UP000070544">
    <property type="component" value="Unassembled WGS sequence"/>
</dbReference>
<feature type="repeat" description="Solcar" evidence="8">
    <location>
        <begin position="58"/>
        <end position="146"/>
    </location>
</feature>
<evidence type="ECO:0000256" key="4">
    <source>
        <dbReference type="ARBA" id="ARBA00022692"/>
    </source>
</evidence>
<evidence type="ECO:0000256" key="10">
    <source>
        <dbReference type="SAM" id="MobiDB-lite"/>
    </source>
</evidence>
<dbReference type="GO" id="GO:0031966">
    <property type="term" value="C:mitochondrial membrane"/>
    <property type="evidence" value="ECO:0007669"/>
    <property type="project" value="UniProtKB-SubCell"/>
</dbReference>
<keyword evidence="5" id="KW-1133">Transmembrane helix</keyword>
<comment type="similarity">
    <text evidence="2 9">Belongs to the mitochondrial carrier (TC 2.A.29) family.</text>
</comment>
<dbReference type="PANTHER" id="PTHR45758:SF4">
    <property type="entry name" value="MITOFERRIN-1"/>
    <property type="match status" value="1"/>
</dbReference>
<gene>
    <name evidence="11" type="ORF">M427DRAFT_131510</name>
</gene>
<evidence type="ECO:0000256" key="5">
    <source>
        <dbReference type="ARBA" id="ARBA00022989"/>
    </source>
</evidence>
<feature type="repeat" description="Solcar" evidence="8">
    <location>
        <begin position="168"/>
        <end position="252"/>
    </location>
</feature>
<comment type="subcellular location">
    <subcellularLocation>
        <location evidence="1">Mitochondrion membrane</location>
        <topology evidence="1">Multi-pass membrane protein</topology>
    </subcellularLocation>
</comment>
<feature type="compositionally biased region" description="Basic and acidic residues" evidence="10">
    <location>
        <begin position="32"/>
        <end position="41"/>
    </location>
</feature>
<feature type="repeat" description="Solcar" evidence="8">
    <location>
        <begin position="259"/>
        <end position="350"/>
    </location>
</feature>
<dbReference type="GO" id="GO:0015093">
    <property type="term" value="F:ferrous iron transmembrane transporter activity"/>
    <property type="evidence" value="ECO:0007669"/>
    <property type="project" value="TreeGrafter"/>
</dbReference>
<dbReference type="Gene3D" id="1.50.40.10">
    <property type="entry name" value="Mitochondrial carrier domain"/>
    <property type="match status" value="2"/>
</dbReference>
<accession>A0A139ATR8</accession>
<evidence type="ECO:0000313" key="11">
    <source>
        <dbReference type="EMBL" id="KXS20094.1"/>
    </source>
</evidence>
<proteinExistence type="inferred from homology"/>
<dbReference type="FunFam" id="1.50.40.10:FF:000029">
    <property type="entry name" value="Solute carrier family 25 member 28"/>
    <property type="match status" value="1"/>
</dbReference>
<evidence type="ECO:0000256" key="8">
    <source>
        <dbReference type="PROSITE-ProRule" id="PRU00282"/>
    </source>
</evidence>
<reference evidence="11 12" key="1">
    <citation type="journal article" date="2015" name="Genome Biol. Evol.">
        <title>Phylogenomic analyses indicate that early fungi evolved digesting cell walls of algal ancestors of land plants.</title>
        <authorList>
            <person name="Chang Y."/>
            <person name="Wang S."/>
            <person name="Sekimoto S."/>
            <person name="Aerts A.L."/>
            <person name="Choi C."/>
            <person name="Clum A."/>
            <person name="LaButti K.M."/>
            <person name="Lindquist E.A."/>
            <person name="Yee Ngan C."/>
            <person name="Ohm R.A."/>
            <person name="Salamov A.A."/>
            <person name="Grigoriev I.V."/>
            <person name="Spatafora J.W."/>
            <person name="Berbee M.L."/>
        </authorList>
    </citation>
    <scope>NUCLEOTIDE SEQUENCE [LARGE SCALE GENOMIC DNA]</scope>
    <source>
        <strain evidence="11 12">JEL478</strain>
    </source>
</reference>
<dbReference type="OrthoDB" id="43906at2759"/>
<dbReference type="AlphaFoldDB" id="A0A139ATR8"/>
<evidence type="ECO:0000256" key="9">
    <source>
        <dbReference type="RuleBase" id="RU000488"/>
    </source>
</evidence>
<protein>
    <submittedName>
        <fullName evidence="11">Mitochondrial carrier</fullName>
    </submittedName>
</protein>
<dbReference type="GO" id="GO:0048250">
    <property type="term" value="P:iron import into the mitochondrion"/>
    <property type="evidence" value="ECO:0007669"/>
    <property type="project" value="TreeGrafter"/>
</dbReference>
<keyword evidence="4 8" id="KW-0812">Transmembrane</keyword>